<comment type="caution">
    <text evidence="1">The sequence shown here is derived from an EMBL/GenBank/DDBJ whole genome shotgun (WGS) entry which is preliminary data.</text>
</comment>
<feature type="non-terminal residue" evidence="1">
    <location>
        <position position="55"/>
    </location>
</feature>
<protein>
    <submittedName>
        <fullName evidence="1">Uncharacterized protein</fullName>
    </submittedName>
</protein>
<proteinExistence type="predicted"/>
<dbReference type="EMBL" id="BARW01008241">
    <property type="protein sequence ID" value="GAI82176.1"/>
    <property type="molecule type" value="Genomic_DNA"/>
</dbReference>
<sequence>MMYQIEQEKIRFKEQYVCWWLGREPSQLDFDILIDHLLNIKASAVRISKNAIDFR</sequence>
<name>X1SSR1_9ZZZZ</name>
<gene>
    <name evidence="1" type="ORF">S12H4_16962</name>
</gene>
<evidence type="ECO:0000313" key="1">
    <source>
        <dbReference type="EMBL" id="GAI82176.1"/>
    </source>
</evidence>
<reference evidence="1" key="1">
    <citation type="journal article" date="2014" name="Front. Microbiol.">
        <title>High frequency of phylogenetically diverse reductive dehalogenase-homologous genes in deep subseafloor sedimentary metagenomes.</title>
        <authorList>
            <person name="Kawai M."/>
            <person name="Futagami T."/>
            <person name="Toyoda A."/>
            <person name="Takaki Y."/>
            <person name="Nishi S."/>
            <person name="Hori S."/>
            <person name="Arai W."/>
            <person name="Tsubouchi T."/>
            <person name="Morono Y."/>
            <person name="Uchiyama I."/>
            <person name="Ito T."/>
            <person name="Fujiyama A."/>
            <person name="Inagaki F."/>
            <person name="Takami H."/>
        </authorList>
    </citation>
    <scope>NUCLEOTIDE SEQUENCE</scope>
    <source>
        <strain evidence="1">Expedition CK06-06</strain>
    </source>
</reference>
<dbReference type="AlphaFoldDB" id="X1SSR1"/>
<accession>X1SSR1</accession>
<organism evidence="1">
    <name type="scientific">marine sediment metagenome</name>
    <dbReference type="NCBI Taxonomy" id="412755"/>
    <lineage>
        <taxon>unclassified sequences</taxon>
        <taxon>metagenomes</taxon>
        <taxon>ecological metagenomes</taxon>
    </lineage>
</organism>